<evidence type="ECO:0000256" key="1">
    <source>
        <dbReference type="PROSITE-ProRule" id="PRU00169"/>
    </source>
</evidence>
<dbReference type="SUPFAM" id="SSF50341">
    <property type="entry name" value="CheW-like"/>
    <property type="match status" value="1"/>
</dbReference>
<name>A0ABQ4KHP9_9BACI</name>
<dbReference type="Proteomes" id="UP000679950">
    <property type="component" value="Unassembled WGS sequence"/>
</dbReference>
<dbReference type="RefSeq" id="WP_212966137.1">
    <property type="nucleotide sequence ID" value="NZ_BORB01000012.1"/>
</dbReference>
<dbReference type="InterPro" id="IPR011006">
    <property type="entry name" value="CheY-like_superfamily"/>
</dbReference>
<dbReference type="InterPro" id="IPR036061">
    <property type="entry name" value="CheW-like_dom_sf"/>
</dbReference>
<proteinExistence type="predicted"/>
<sequence>MKNQSEILLESGTNELEIIQFKINQHVFGINVLKVKEIILPSPATPIPHSHPHLLGIIQLRGEVLPVVSLERALGMEREAEHDSSQDKFIVTEFNSKQVVFHVHNVDRILRISWDKIEKPSNLYALDSSNVIGVIKEKDDMILMLDFEKIMVDINPEAGIHPSKLKKVENRERSKKRLIVAEDSPLLRQLLADTLVAAGYEHVEFFENGRDALNHLETMVEQGKDILKEVQLVITDIEMPQMDGHHLTRRMKENPHLSGLPVIIFSSLITEDLFHRGQALGAVDQVSKPDIDHLVSKIDQYIL</sequence>
<dbReference type="PANTHER" id="PTHR47233:SF3">
    <property type="entry name" value="CHEMOTAXIS PROTEIN CHEV"/>
    <property type="match status" value="1"/>
</dbReference>
<feature type="modified residue" description="4-aspartylphosphate" evidence="1">
    <location>
        <position position="236"/>
    </location>
</feature>
<dbReference type="Pfam" id="PF01584">
    <property type="entry name" value="CheW"/>
    <property type="match status" value="1"/>
</dbReference>
<dbReference type="SMART" id="SM00260">
    <property type="entry name" value="CheW"/>
    <property type="match status" value="1"/>
</dbReference>
<dbReference type="Gene3D" id="3.40.50.2300">
    <property type="match status" value="1"/>
</dbReference>
<dbReference type="PROSITE" id="PS50110">
    <property type="entry name" value="RESPONSE_REGULATORY"/>
    <property type="match status" value="1"/>
</dbReference>
<dbReference type="PIRSF" id="PIRSF002867">
    <property type="entry name" value="CheV"/>
    <property type="match status" value="1"/>
</dbReference>
<dbReference type="Pfam" id="PF00072">
    <property type="entry name" value="Response_reg"/>
    <property type="match status" value="1"/>
</dbReference>
<evidence type="ECO:0000259" key="3">
    <source>
        <dbReference type="PROSITE" id="PS50851"/>
    </source>
</evidence>
<feature type="domain" description="CheW-like" evidence="3">
    <location>
        <begin position="15"/>
        <end position="156"/>
    </location>
</feature>
<dbReference type="InterPro" id="IPR002545">
    <property type="entry name" value="CheW-lke_dom"/>
</dbReference>
<comment type="caution">
    <text evidence="4">The sequence shown here is derived from an EMBL/GenBank/DDBJ whole genome shotgun (WGS) entry which is preliminary data.</text>
</comment>
<protein>
    <submittedName>
        <fullName evidence="4">Chemotaxis protein CheV</fullName>
    </submittedName>
</protein>
<keyword evidence="5" id="KW-1185">Reference proteome</keyword>
<evidence type="ECO:0000313" key="5">
    <source>
        <dbReference type="Proteomes" id="UP000679950"/>
    </source>
</evidence>
<dbReference type="Gene3D" id="2.40.50.180">
    <property type="entry name" value="CheA-289, Domain 4"/>
    <property type="match status" value="1"/>
</dbReference>
<evidence type="ECO:0000259" key="2">
    <source>
        <dbReference type="PROSITE" id="PS50110"/>
    </source>
</evidence>
<dbReference type="PROSITE" id="PS50851">
    <property type="entry name" value="CHEW"/>
    <property type="match status" value="1"/>
</dbReference>
<feature type="domain" description="Response regulatory" evidence="2">
    <location>
        <begin position="177"/>
        <end position="303"/>
    </location>
</feature>
<dbReference type="SMART" id="SM00448">
    <property type="entry name" value="REC"/>
    <property type="match status" value="1"/>
</dbReference>
<evidence type="ECO:0000313" key="4">
    <source>
        <dbReference type="EMBL" id="GIN57484.1"/>
    </source>
</evidence>
<dbReference type="Gene3D" id="2.30.30.40">
    <property type="entry name" value="SH3 Domains"/>
    <property type="match status" value="1"/>
</dbReference>
<organism evidence="4 5">
    <name type="scientific">Lederbergia ruris</name>
    <dbReference type="NCBI Taxonomy" id="217495"/>
    <lineage>
        <taxon>Bacteria</taxon>
        <taxon>Bacillati</taxon>
        <taxon>Bacillota</taxon>
        <taxon>Bacilli</taxon>
        <taxon>Bacillales</taxon>
        <taxon>Bacillaceae</taxon>
        <taxon>Lederbergia</taxon>
    </lineage>
</organism>
<dbReference type="SUPFAM" id="SSF52172">
    <property type="entry name" value="CheY-like"/>
    <property type="match status" value="1"/>
</dbReference>
<accession>A0ABQ4KHP9</accession>
<dbReference type="EMBL" id="BORB01000012">
    <property type="protein sequence ID" value="GIN57484.1"/>
    <property type="molecule type" value="Genomic_DNA"/>
</dbReference>
<gene>
    <name evidence="4" type="primary">cheV</name>
    <name evidence="4" type="ORF">J8TS2_18030</name>
</gene>
<dbReference type="InterPro" id="IPR024181">
    <property type="entry name" value="Chemotax_regulator_CheV"/>
</dbReference>
<keyword evidence="1" id="KW-0597">Phosphoprotein</keyword>
<dbReference type="PANTHER" id="PTHR47233">
    <property type="entry name" value="CHEMOTAXIS PROTEIN CHEV"/>
    <property type="match status" value="1"/>
</dbReference>
<reference evidence="4 5" key="1">
    <citation type="submission" date="2021-03" db="EMBL/GenBank/DDBJ databases">
        <title>Antimicrobial resistance genes in bacteria isolated from Japanese honey, and their potential for conferring macrolide and lincosamide resistance in the American foulbrood pathogen Paenibacillus larvae.</title>
        <authorList>
            <person name="Okamoto M."/>
            <person name="Kumagai M."/>
            <person name="Kanamori H."/>
            <person name="Takamatsu D."/>
        </authorList>
    </citation>
    <scope>NUCLEOTIDE SEQUENCE [LARGE SCALE GENOMIC DNA]</scope>
    <source>
        <strain evidence="4 5">J8TS2</strain>
    </source>
</reference>
<dbReference type="InterPro" id="IPR001789">
    <property type="entry name" value="Sig_transdc_resp-reg_receiver"/>
</dbReference>